<dbReference type="EMBL" id="MFQH01000003">
    <property type="protein sequence ID" value="OGH78679.1"/>
    <property type="molecule type" value="Genomic_DNA"/>
</dbReference>
<sequence>MTTLHKEMRIELPLPGRNYAAFGFLDEGEESVDASTMFARTGGKNRVIAGDKDWELIKAHLRWINPTLKDFHLVTKRDADGSPRSNWGGGHSWDEWYGIGDKWNADGLVICCVE</sequence>
<proteinExistence type="predicted"/>
<evidence type="ECO:0000313" key="1">
    <source>
        <dbReference type="EMBL" id="OGH78679.1"/>
    </source>
</evidence>
<protein>
    <submittedName>
        <fullName evidence="1">Uncharacterized protein</fullName>
    </submittedName>
</protein>
<name>A0A1F6N427_9BACT</name>
<gene>
    <name evidence="1" type="ORF">A2983_04225</name>
</gene>
<dbReference type="AlphaFoldDB" id="A0A1F6N427"/>
<organism evidence="1 2">
    <name type="scientific">Candidatus Magasanikbacteria bacterium RIFCSPLOWO2_01_FULL_40_15</name>
    <dbReference type="NCBI Taxonomy" id="1798686"/>
    <lineage>
        <taxon>Bacteria</taxon>
        <taxon>Candidatus Magasanikiibacteriota</taxon>
    </lineage>
</organism>
<accession>A0A1F6N427</accession>
<comment type="caution">
    <text evidence="1">The sequence shown here is derived from an EMBL/GenBank/DDBJ whole genome shotgun (WGS) entry which is preliminary data.</text>
</comment>
<dbReference type="Proteomes" id="UP000177040">
    <property type="component" value="Unassembled WGS sequence"/>
</dbReference>
<evidence type="ECO:0000313" key="2">
    <source>
        <dbReference type="Proteomes" id="UP000177040"/>
    </source>
</evidence>
<reference evidence="1 2" key="1">
    <citation type="journal article" date="2016" name="Nat. Commun.">
        <title>Thousands of microbial genomes shed light on interconnected biogeochemical processes in an aquifer system.</title>
        <authorList>
            <person name="Anantharaman K."/>
            <person name="Brown C.T."/>
            <person name="Hug L.A."/>
            <person name="Sharon I."/>
            <person name="Castelle C.J."/>
            <person name="Probst A.J."/>
            <person name="Thomas B.C."/>
            <person name="Singh A."/>
            <person name="Wilkins M.J."/>
            <person name="Karaoz U."/>
            <person name="Brodie E.L."/>
            <person name="Williams K.H."/>
            <person name="Hubbard S.S."/>
            <person name="Banfield J.F."/>
        </authorList>
    </citation>
    <scope>NUCLEOTIDE SEQUENCE [LARGE SCALE GENOMIC DNA]</scope>
</reference>